<sequence length="170" mass="19583">MVGITDDKGKQVMLCDSEDSEDDDFPPTTDERIIRALVVHHDDHIVKTHEVMLNTLDVETHSVKTSQEAMKLICVEEVYDLILLARYLPIIDGVQMTKMLRDMEYPTTIVGVTRLLTESQREDFFSAGLDGCFDNERPLTDKTLAVIVESIPRRQTWKKRNIYSTIYQSF</sequence>
<proteinExistence type="predicted"/>
<dbReference type="SUPFAM" id="SSF52172">
    <property type="entry name" value="CheY-like"/>
    <property type="match status" value="1"/>
</dbReference>
<reference evidence="3 4" key="1">
    <citation type="submission" date="2023-01" db="EMBL/GenBank/DDBJ databases">
        <authorList>
            <person name="Kreplak J."/>
        </authorList>
    </citation>
    <scope>NUCLEOTIDE SEQUENCE [LARGE SCALE GENOMIC DNA]</scope>
</reference>
<dbReference type="Proteomes" id="UP001157006">
    <property type="component" value="Chromosome 5"/>
</dbReference>
<accession>A0AAV1AV76</accession>
<dbReference type="SMART" id="SM00448">
    <property type="entry name" value="REC"/>
    <property type="match status" value="1"/>
</dbReference>
<gene>
    <name evidence="3" type="ORF">VFH_V129280</name>
</gene>
<dbReference type="AlphaFoldDB" id="A0AAV1AV76"/>
<feature type="domain" description="Response regulatory" evidence="2">
    <location>
        <begin position="35"/>
        <end position="150"/>
    </location>
</feature>
<comment type="caution">
    <text evidence="1">Lacks conserved residue(s) required for the propagation of feature annotation.</text>
</comment>
<dbReference type="Pfam" id="PF00072">
    <property type="entry name" value="Response_reg"/>
    <property type="match status" value="1"/>
</dbReference>
<dbReference type="PANTHER" id="PTHR43228:SF19">
    <property type="entry name" value="RESPONSE REGULATOR RECEIVER DOMAIN PROTEIN"/>
    <property type="match status" value="1"/>
</dbReference>
<dbReference type="PROSITE" id="PS50110">
    <property type="entry name" value="RESPONSE_REGULATORY"/>
    <property type="match status" value="1"/>
</dbReference>
<dbReference type="InterPro" id="IPR052048">
    <property type="entry name" value="ST_Response_Regulator"/>
</dbReference>
<organism evidence="3 4">
    <name type="scientific">Vicia faba</name>
    <name type="common">Broad bean</name>
    <name type="synonym">Faba vulgaris</name>
    <dbReference type="NCBI Taxonomy" id="3906"/>
    <lineage>
        <taxon>Eukaryota</taxon>
        <taxon>Viridiplantae</taxon>
        <taxon>Streptophyta</taxon>
        <taxon>Embryophyta</taxon>
        <taxon>Tracheophyta</taxon>
        <taxon>Spermatophyta</taxon>
        <taxon>Magnoliopsida</taxon>
        <taxon>eudicotyledons</taxon>
        <taxon>Gunneridae</taxon>
        <taxon>Pentapetalae</taxon>
        <taxon>rosids</taxon>
        <taxon>fabids</taxon>
        <taxon>Fabales</taxon>
        <taxon>Fabaceae</taxon>
        <taxon>Papilionoideae</taxon>
        <taxon>50 kb inversion clade</taxon>
        <taxon>NPAAA clade</taxon>
        <taxon>Hologalegina</taxon>
        <taxon>IRL clade</taxon>
        <taxon>Fabeae</taxon>
        <taxon>Vicia</taxon>
    </lineage>
</organism>
<dbReference type="InterPro" id="IPR011006">
    <property type="entry name" value="CheY-like_superfamily"/>
</dbReference>
<protein>
    <recommendedName>
        <fullName evidence="2">Response regulatory domain-containing protein</fullName>
    </recommendedName>
</protein>
<evidence type="ECO:0000259" key="2">
    <source>
        <dbReference type="PROSITE" id="PS50110"/>
    </source>
</evidence>
<evidence type="ECO:0000313" key="4">
    <source>
        <dbReference type="Proteomes" id="UP001157006"/>
    </source>
</evidence>
<keyword evidence="4" id="KW-1185">Reference proteome</keyword>
<dbReference type="GO" id="GO:0000160">
    <property type="term" value="P:phosphorelay signal transduction system"/>
    <property type="evidence" value="ECO:0007669"/>
    <property type="project" value="InterPro"/>
</dbReference>
<dbReference type="Gene3D" id="3.40.50.2300">
    <property type="match status" value="1"/>
</dbReference>
<evidence type="ECO:0000256" key="1">
    <source>
        <dbReference type="PROSITE-ProRule" id="PRU00169"/>
    </source>
</evidence>
<name>A0AAV1AV76_VICFA</name>
<dbReference type="PANTHER" id="PTHR43228">
    <property type="entry name" value="TWO-COMPONENT RESPONSE REGULATOR"/>
    <property type="match status" value="1"/>
</dbReference>
<dbReference type="EMBL" id="OX451740">
    <property type="protein sequence ID" value="CAI8614431.1"/>
    <property type="molecule type" value="Genomic_DNA"/>
</dbReference>
<dbReference type="InterPro" id="IPR001789">
    <property type="entry name" value="Sig_transdc_resp-reg_receiver"/>
</dbReference>
<evidence type="ECO:0000313" key="3">
    <source>
        <dbReference type="EMBL" id="CAI8614431.1"/>
    </source>
</evidence>